<dbReference type="Proteomes" id="UP000030151">
    <property type="component" value="Unassembled WGS sequence"/>
</dbReference>
<sequence>MEEQTSNPNTGMPMLPPSDGIYSKEGITTEISNEEKARLRRDAGRMLHTRAFPEDCSSDTEERARQKSRQVVQVSDKQELTSRLMKIFKDDKTKQDVWVPQLVKIAGQRVSADKIITQLDLLRARPFTRRNEFLQERDSNIDADGTVSSPSPDEEDMIIWPPQSLLRGSRDIFKAFFKDEELAEKLAKRFVNGNGRPVDLQKVEELRAKMAALKQKTKQKTESGGGERA</sequence>
<evidence type="ECO:0000313" key="3">
    <source>
        <dbReference type="Proteomes" id="UP000030151"/>
    </source>
</evidence>
<protein>
    <submittedName>
        <fullName evidence="2">Uncharacterized protein</fullName>
    </submittedName>
</protein>
<dbReference type="EMBL" id="JELW01000011">
    <property type="protein sequence ID" value="EXV00721.1"/>
    <property type="molecule type" value="Genomic_DNA"/>
</dbReference>
<name>A0A0A1UUN2_9HYPO</name>
<feature type="compositionally biased region" description="Polar residues" evidence="1">
    <location>
        <begin position="1"/>
        <end position="10"/>
    </location>
</feature>
<gene>
    <name evidence="2" type="ORF">X797_006129</name>
</gene>
<organism evidence="2 3">
    <name type="scientific">Metarhizium robertsii</name>
    <dbReference type="NCBI Taxonomy" id="568076"/>
    <lineage>
        <taxon>Eukaryota</taxon>
        <taxon>Fungi</taxon>
        <taxon>Dikarya</taxon>
        <taxon>Ascomycota</taxon>
        <taxon>Pezizomycotina</taxon>
        <taxon>Sordariomycetes</taxon>
        <taxon>Hypocreomycetidae</taxon>
        <taxon>Hypocreales</taxon>
        <taxon>Clavicipitaceae</taxon>
        <taxon>Metarhizium</taxon>
    </lineage>
</organism>
<reference evidence="2 3" key="1">
    <citation type="submission" date="2014-02" db="EMBL/GenBank/DDBJ databases">
        <title>The genome sequence of the entomopathogenic fungus Metarhizium robertsii ARSEF 2575.</title>
        <authorList>
            <person name="Giuliano Garisto Donzelli B."/>
            <person name="Roe B.A."/>
            <person name="Macmil S.L."/>
            <person name="Krasnoff S.B."/>
            <person name="Gibson D.M."/>
        </authorList>
    </citation>
    <scope>NUCLEOTIDE SEQUENCE [LARGE SCALE GENOMIC DNA]</scope>
    <source>
        <strain evidence="2 3">ARSEF 2575</strain>
    </source>
</reference>
<feature type="region of interest" description="Disordered" evidence="1">
    <location>
        <begin position="1"/>
        <end position="74"/>
    </location>
</feature>
<feature type="compositionally biased region" description="Basic and acidic residues" evidence="1">
    <location>
        <begin position="33"/>
        <end position="45"/>
    </location>
</feature>
<evidence type="ECO:0000313" key="2">
    <source>
        <dbReference type="EMBL" id="EXV00721.1"/>
    </source>
</evidence>
<proteinExistence type="predicted"/>
<dbReference type="AlphaFoldDB" id="A0A0A1UUN2"/>
<dbReference type="HOGENOM" id="CLU_1210094_0_0_1"/>
<evidence type="ECO:0000256" key="1">
    <source>
        <dbReference type="SAM" id="MobiDB-lite"/>
    </source>
</evidence>
<comment type="caution">
    <text evidence="2">The sequence shown here is derived from an EMBL/GenBank/DDBJ whole genome shotgun (WGS) entry which is preliminary data.</text>
</comment>
<accession>A0A0A1UUN2</accession>